<evidence type="ECO:0000313" key="2">
    <source>
        <dbReference type="EMBL" id="KAL3837665.1"/>
    </source>
</evidence>
<dbReference type="InterPro" id="IPR021855">
    <property type="entry name" value="PAM68-like"/>
</dbReference>
<dbReference type="AlphaFoldDB" id="A0ABD3TKX8"/>
<keyword evidence="1" id="KW-0472">Membrane</keyword>
<evidence type="ECO:0000256" key="1">
    <source>
        <dbReference type="SAM" id="Phobius"/>
    </source>
</evidence>
<feature type="transmembrane region" description="Helical" evidence="1">
    <location>
        <begin position="36"/>
        <end position="57"/>
    </location>
</feature>
<feature type="transmembrane region" description="Helical" evidence="1">
    <location>
        <begin position="5"/>
        <end position="24"/>
    </location>
</feature>
<protein>
    <recommendedName>
        <fullName evidence="4">Holin</fullName>
    </recommendedName>
</protein>
<dbReference type="Proteomes" id="UP001634393">
    <property type="component" value="Unassembled WGS sequence"/>
</dbReference>
<dbReference type="PANTHER" id="PTHR34575">
    <property type="entry name" value="PROTEIN PAM68, CHLOROPLASTIC"/>
    <property type="match status" value="1"/>
</dbReference>
<keyword evidence="1" id="KW-0812">Transmembrane</keyword>
<organism evidence="2 3">
    <name type="scientific">Penstemon smallii</name>
    <dbReference type="NCBI Taxonomy" id="265156"/>
    <lineage>
        <taxon>Eukaryota</taxon>
        <taxon>Viridiplantae</taxon>
        <taxon>Streptophyta</taxon>
        <taxon>Embryophyta</taxon>
        <taxon>Tracheophyta</taxon>
        <taxon>Spermatophyta</taxon>
        <taxon>Magnoliopsida</taxon>
        <taxon>eudicotyledons</taxon>
        <taxon>Gunneridae</taxon>
        <taxon>Pentapetalae</taxon>
        <taxon>asterids</taxon>
        <taxon>lamiids</taxon>
        <taxon>Lamiales</taxon>
        <taxon>Plantaginaceae</taxon>
        <taxon>Cheloneae</taxon>
        <taxon>Penstemon</taxon>
    </lineage>
</organism>
<name>A0ABD3TKX8_9LAMI</name>
<proteinExistence type="predicted"/>
<comment type="caution">
    <text evidence="2">The sequence shown here is derived from an EMBL/GenBank/DDBJ whole genome shotgun (WGS) entry which is preliminary data.</text>
</comment>
<dbReference type="Pfam" id="PF11947">
    <property type="entry name" value="DUF3464"/>
    <property type="match status" value="1"/>
</dbReference>
<dbReference type="PANTHER" id="PTHR34575:SF6">
    <property type="entry name" value="EXPRESSED PROTEIN"/>
    <property type="match status" value="1"/>
</dbReference>
<dbReference type="EMBL" id="JBJXBP010000003">
    <property type="protein sequence ID" value="KAL3837665.1"/>
    <property type="molecule type" value="Genomic_DNA"/>
</dbReference>
<keyword evidence="1" id="KW-1133">Transmembrane helix</keyword>
<evidence type="ECO:0008006" key="4">
    <source>
        <dbReference type="Google" id="ProtNLM"/>
    </source>
</evidence>
<gene>
    <name evidence="2" type="ORF">ACJIZ3_022256</name>
</gene>
<reference evidence="2 3" key="1">
    <citation type="submission" date="2024-12" db="EMBL/GenBank/DDBJ databases">
        <title>The unique morphological basis and parallel evolutionary history of personate flowers in Penstemon.</title>
        <authorList>
            <person name="Depatie T.H."/>
            <person name="Wessinger C.A."/>
        </authorList>
    </citation>
    <scope>NUCLEOTIDE SEQUENCE [LARGE SCALE GENOMIC DNA]</scope>
    <source>
        <strain evidence="2">WTNN_2</strain>
        <tissue evidence="2">Leaf</tissue>
    </source>
</reference>
<sequence>MIPRILFYVGVPLVFGFALLQVFGLLKEGGFWDVPIWLPFSTTFLTFGASALGIAIGSLSTSLDAEKEGSLLGLEQLEKNWDEMWKEED</sequence>
<evidence type="ECO:0000313" key="3">
    <source>
        <dbReference type="Proteomes" id="UP001634393"/>
    </source>
</evidence>
<accession>A0ABD3TKX8</accession>
<keyword evidence="3" id="KW-1185">Reference proteome</keyword>